<dbReference type="GO" id="GO:0007165">
    <property type="term" value="P:signal transduction"/>
    <property type="evidence" value="ECO:0007669"/>
    <property type="project" value="InterPro"/>
</dbReference>
<dbReference type="STRING" id="150374.A0A0N0RTS8"/>
<feature type="region of interest" description="Disordered" evidence="1">
    <location>
        <begin position="1"/>
        <end position="59"/>
    </location>
</feature>
<dbReference type="InterPro" id="IPR013761">
    <property type="entry name" value="SAM/pointed_sf"/>
</dbReference>
<dbReference type="Gene3D" id="1.10.150.50">
    <property type="entry name" value="Transcription Factor, Ets-1"/>
    <property type="match status" value="1"/>
</dbReference>
<feature type="compositionally biased region" description="Gly residues" evidence="1">
    <location>
        <begin position="407"/>
        <end position="441"/>
    </location>
</feature>
<dbReference type="PANTHER" id="PTHR24135:SF28">
    <property type="entry name" value="LD13733P"/>
    <property type="match status" value="1"/>
</dbReference>
<feature type="compositionally biased region" description="Gly residues" evidence="1">
    <location>
        <begin position="544"/>
        <end position="560"/>
    </location>
</feature>
<evidence type="ECO:0000259" key="3">
    <source>
        <dbReference type="PROSITE" id="PS50200"/>
    </source>
</evidence>
<sequence>MMSFDGGTAYAESDADDEYERSMGGHSPIGDSEASPIDSELSTSAEHTPTTYGHRNSSGGLPDTVITDWMAEDCADFITAIGLQQYADIFLENDIVGEALVALLHDDLKSMGIASVGHRLTILKSVYDVKKAQDIPMESDHYLPLSADAEAQYTTATIRDIKHLVEQLRLRDERMSLLEQDLRRMTEDFRRLREDVLPALRLAKDAQHPLPNVGGSTPTYGYDGGSMLPPGPTPPGAQPGDRSGVKRQYSQRRILIGATPKSSSPTQATHDRLMVEAAMDPERTLMSSTHLSAMNGGGGGGGMVGCGGGVGSGGGGGGGQNAIGSGYPSPVIPSPTSPQPNYLSGATLASRSYRADAATPSARSTFAAEPEHAPYTSTRDKLSASASVIRRRETPAPENPAPLSSSGLGGGLGGSGSGSGSGGGGGGGGSGLGGGGGGGTNLGSLGASTGVGPGSSHNNSSSSVEIFKSFRVSMDDPCYKVLPAALKKYQINAPWDQYALYIVYGDQERCLGMDEKPLILFKQLDKEGKKPMFMLRKTNSAGGDADGVGGGGGGGGGVSRGGMAYDPPGGII</sequence>
<dbReference type="InterPro" id="IPR000159">
    <property type="entry name" value="RA_dom"/>
</dbReference>
<dbReference type="CDD" id="cd09533">
    <property type="entry name" value="SAM_Ste50-like_fungal"/>
    <property type="match status" value="1"/>
</dbReference>
<feature type="region of interest" description="Disordered" evidence="1">
    <location>
        <begin position="361"/>
        <end position="462"/>
    </location>
</feature>
<dbReference type="SUPFAM" id="SSF47769">
    <property type="entry name" value="SAM/Pointed domain"/>
    <property type="match status" value="1"/>
</dbReference>
<evidence type="ECO:0000313" key="5">
    <source>
        <dbReference type="Proteomes" id="UP000053831"/>
    </source>
</evidence>
<dbReference type="InterPro" id="IPR051569">
    <property type="entry name" value="SHANK"/>
</dbReference>
<protein>
    <submittedName>
        <fullName evidence="4">Protein STE50</fullName>
    </submittedName>
</protein>
<dbReference type="EMBL" id="LGSR01000013">
    <property type="protein sequence ID" value="KOS20979.1"/>
    <property type="molecule type" value="Genomic_DNA"/>
</dbReference>
<dbReference type="SUPFAM" id="SSF54236">
    <property type="entry name" value="Ubiquitin-like"/>
    <property type="match status" value="1"/>
</dbReference>
<evidence type="ECO:0000256" key="1">
    <source>
        <dbReference type="SAM" id="MobiDB-lite"/>
    </source>
</evidence>
<dbReference type="AlphaFoldDB" id="A0A0N0RTS8"/>
<organism evidence="4 5">
    <name type="scientific">Escovopsis weberi</name>
    <dbReference type="NCBI Taxonomy" id="150374"/>
    <lineage>
        <taxon>Eukaryota</taxon>
        <taxon>Fungi</taxon>
        <taxon>Dikarya</taxon>
        <taxon>Ascomycota</taxon>
        <taxon>Pezizomycotina</taxon>
        <taxon>Sordariomycetes</taxon>
        <taxon>Hypocreomycetidae</taxon>
        <taxon>Hypocreales</taxon>
        <taxon>Hypocreaceae</taxon>
        <taxon>Escovopsis</taxon>
    </lineage>
</organism>
<feature type="compositionally biased region" description="Polar residues" evidence="1">
    <location>
        <begin position="40"/>
        <end position="59"/>
    </location>
</feature>
<feature type="region of interest" description="Disordered" evidence="1">
    <location>
        <begin position="544"/>
        <end position="572"/>
    </location>
</feature>
<dbReference type="CDD" id="cd01786">
    <property type="entry name" value="RA_STE50"/>
    <property type="match status" value="1"/>
</dbReference>
<feature type="compositionally biased region" description="Low complexity" evidence="1">
    <location>
        <begin position="442"/>
        <end position="462"/>
    </location>
</feature>
<dbReference type="Pfam" id="PF00788">
    <property type="entry name" value="RA"/>
    <property type="match status" value="1"/>
</dbReference>
<dbReference type="Gene3D" id="3.10.20.90">
    <property type="entry name" value="Phosphatidylinositol 3-kinase Catalytic Subunit, Chain A, domain 1"/>
    <property type="match status" value="1"/>
</dbReference>
<feature type="region of interest" description="Disordered" evidence="1">
    <location>
        <begin position="208"/>
        <end position="245"/>
    </location>
</feature>
<reference evidence="4 5" key="1">
    <citation type="submission" date="2015-07" db="EMBL/GenBank/DDBJ databases">
        <title>The genome of the fungus Escovopsis weberi, a specialized disease agent of ant agriculture.</title>
        <authorList>
            <person name="de Man T.J."/>
            <person name="Stajich J.E."/>
            <person name="Kubicek C.P."/>
            <person name="Chenthamara K."/>
            <person name="Atanasova L."/>
            <person name="Druzhinina I.S."/>
            <person name="Birnbaum S."/>
            <person name="Barribeau S.M."/>
            <person name="Teiling C."/>
            <person name="Suen G."/>
            <person name="Currie C."/>
            <person name="Gerardo N.M."/>
        </authorList>
    </citation>
    <scope>NUCLEOTIDE SEQUENCE [LARGE SCALE GENOMIC DNA]</scope>
</reference>
<evidence type="ECO:0000313" key="4">
    <source>
        <dbReference type="EMBL" id="KOS20979.1"/>
    </source>
</evidence>
<feature type="domain" description="Ras-associating" evidence="3">
    <location>
        <begin position="467"/>
        <end position="540"/>
    </location>
</feature>
<feature type="region of interest" description="Disordered" evidence="1">
    <location>
        <begin position="321"/>
        <end position="344"/>
    </location>
</feature>
<dbReference type="InterPro" id="IPR001660">
    <property type="entry name" value="SAM"/>
</dbReference>
<dbReference type="Pfam" id="PF07647">
    <property type="entry name" value="SAM_2"/>
    <property type="match status" value="1"/>
</dbReference>
<dbReference type="InterPro" id="IPR029071">
    <property type="entry name" value="Ubiquitin-like_domsf"/>
</dbReference>
<proteinExistence type="predicted"/>
<dbReference type="PROSITE" id="PS50105">
    <property type="entry name" value="SAM_DOMAIN"/>
    <property type="match status" value="1"/>
</dbReference>
<dbReference type="PANTHER" id="PTHR24135">
    <property type="entry name" value="SH3 AND MULTIPLE ANKYRIN REPEAT DOMAINS PROTEIN"/>
    <property type="match status" value="1"/>
</dbReference>
<accession>A0A0N0RTS8</accession>
<dbReference type="SMART" id="SM00314">
    <property type="entry name" value="RA"/>
    <property type="match status" value="1"/>
</dbReference>
<keyword evidence="5" id="KW-1185">Reference proteome</keyword>
<evidence type="ECO:0000259" key="2">
    <source>
        <dbReference type="PROSITE" id="PS50105"/>
    </source>
</evidence>
<name>A0A0N0RTS8_ESCWE</name>
<comment type="caution">
    <text evidence="4">The sequence shown here is derived from an EMBL/GenBank/DDBJ whole genome shotgun (WGS) entry which is preliminary data.</text>
</comment>
<dbReference type="OrthoDB" id="445896at2759"/>
<dbReference type="Proteomes" id="UP000053831">
    <property type="component" value="Unassembled WGS sequence"/>
</dbReference>
<gene>
    <name evidence="4" type="ORF">ESCO_004432</name>
</gene>
<dbReference type="PROSITE" id="PS50200">
    <property type="entry name" value="RA"/>
    <property type="match status" value="1"/>
</dbReference>
<feature type="domain" description="SAM" evidence="2">
    <location>
        <begin position="69"/>
        <end position="132"/>
    </location>
</feature>
<dbReference type="SMART" id="SM00454">
    <property type="entry name" value="SAM"/>
    <property type="match status" value="1"/>
</dbReference>